<dbReference type="Proteomes" id="UP001157461">
    <property type="component" value="Unassembled WGS sequence"/>
</dbReference>
<dbReference type="RefSeq" id="WP_280309049.1">
    <property type="nucleotide sequence ID" value="NZ_JAPDIQ010000006.1"/>
</dbReference>
<sequence length="162" mass="18140">MMNAMQMPMTNAMMPMMGMPMMMGVMQCDMQQDGMRCTVMPAADMDMAMFRNSADMMTMMMNCGMPMMMHCGNLMMLGMSEAAMPMMANLNAMPMMGMNLPPMKCMLDCTLQGDKLVCMMTPMQGMDLNLFKNGCMLMMKMMDCGMPMMMSCNGMPMMCCTC</sequence>
<reference evidence="1 2" key="1">
    <citation type="submission" date="2022-10" db="EMBL/GenBank/DDBJ databases">
        <title>A novel Pseudomonas species, isolated from Passiflora incarnata leaves.</title>
        <authorList>
            <person name="Cueva-Yesquen L.G."/>
            <person name="Fantinatti-Garboggini F."/>
        </authorList>
    </citation>
    <scope>NUCLEOTIDE SEQUENCE [LARGE SCALE GENOMIC DNA]</scope>
    <source>
        <strain evidence="1 2">CBMAI 2609</strain>
    </source>
</reference>
<evidence type="ECO:0000313" key="1">
    <source>
        <dbReference type="EMBL" id="MDH4764048.1"/>
    </source>
</evidence>
<comment type="caution">
    <text evidence="1">The sequence shown here is derived from an EMBL/GenBank/DDBJ whole genome shotgun (WGS) entry which is preliminary data.</text>
</comment>
<protein>
    <submittedName>
        <fullName evidence="1">Uncharacterized protein</fullName>
    </submittedName>
</protein>
<dbReference type="EMBL" id="JAPDIQ010000006">
    <property type="protein sequence ID" value="MDH4764048.1"/>
    <property type="molecule type" value="Genomic_DNA"/>
</dbReference>
<accession>A0ABT6IHW9</accession>
<organism evidence="1 2">
    <name type="scientific">Pseudomonas flavocrustae</name>
    <dbReference type="NCBI Taxonomy" id="2991719"/>
    <lineage>
        <taxon>Bacteria</taxon>
        <taxon>Pseudomonadati</taxon>
        <taxon>Pseudomonadota</taxon>
        <taxon>Gammaproteobacteria</taxon>
        <taxon>Pseudomonadales</taxon>
        <taxon>Pseudomonadaceae</taxon>
        <taxon>Pseudomonas</taxon>
    </lineage>
</organism>
<keyword evidence="2" id="KW-1185">Reference proteome</keyword>
<gene>
    <name evidence="1" type="ORF">OMP44_14180</name>
</gene>
<name>A0ABT6IHW9_9PSED</name>
<evidence type="ECO:0000313" key="2">
    <source>
        <dbReference type="Proteomes" id="UP001157461"/>
    </source>
</evidence>
<proteinExistence type="predicted"/>